<name>A0A286RBG4_9BACT</name>
<reference evidence="1 2" key="1">
    <citation type="journal article" name="Front. Microbiol.">
        <title>Sugar Metabolism of the First Thermophilic Planctomycete Thermogutta terrifontis: Comparative Genomic and Transcriptomic Approaches.</title>
        <authorList>
            <person name="Elcheninov A.G."/>
            <person name="Menzel P."/>
            <person name="Gudbergsdottir S.R."/>
            <person name="Slesarev A.I."/>
            <person name="Kadnikov V.V."/>
            <person name="Krogh A."/>
            <person name="Bonch-Osmolovskaya E.A."/>
            <person name="Peng X."/>
            <person name="Kublanov I.V."/>
        </authorList>
    </citation>
    <scope>NUCLEOTIDE SEQUENCE [LARGE SCALE GENOMIC DNA]</scope>
    <source>
        <strain evidence="1 2">R1</strain>
    </source>
</reference>
<proteinExistence type="predicted"/>
<dbReference type="Proteomes" id="UP000215086">
    <property type="component" value="Chromosome"/>
</dbReference>
<gene>
    <name evidence="1" type="ORF">THTE_0675</name>
</gene>
<protein>
    <submittedName>
        <fullName evidence="1">Uncharacterized protein</fullName>
    </submittedName>
</protein>
<accession>A0A286RBG4</accession>
<evidence type="ECO:0000313" key="1">
    <source>
        <dbReference type="EMBL" id="ASV73277.1"/>
    </source>
</evidence>
<keyword evidence="2" id="KW-1185">Reference proteome</keyword>
<dbReference type="EMBL" id="CP018477">
    <property type="protein sequence ID" value="ASV73277.1"/>
    <property type="molecule type" value="Genomic_DNA"/>
</dbReference>
<dbReference type="KEGG" id="ttf:THTE_0675"/>
<evidence type="ECO:0000313" key="2">
    <source>
        <dbReference type="Proteomes" id="UP000215086"/>
    </source>
</evidence>
<dbReference type="AlphaFoldDB" id="A0A286RBG4"/>
<organism evidence="1 2">
    <name type="scientific">Thermogutta terrifontis</name>
    <dbReference type="NCBI Taxonomy" id="1331910"/>
    <lineage>
        <taxon>Bacteria</taxon>
        <taxon>Pseudomonadati</taxon>
        <taxon>Planctomycetota</taxon>
        <taxon>Planctomycetia</taxon>
        <taxon>Pirellulales</taxon>
        <taxon>Thermoguttaceae</taxon>
        <taxon>Thermogutta</taxon>
    </lineage>
</organism>
<sequence length="45" mass="4525">MKGSLPLESRIHFPPAEKTTAAEVGSPGSRLLAGQPVGIILLGGA</sequence>